<feature type="region of interest" description="Disordered" evidence="3">
    <location>
        <begin position="620"/>
        <end position="646"/>
    </location>
</feature>
<evidence type="ECO:0000256" key="2">
    <source>
        <dbReference type="ARBA" id="ARBA00022801"/>
    </source>
</evidence>
<accession>A0A6L2MDI4</accession>
<dbReference type="SUPFAM" id="SSF57756">
    <property type="entry name" value="Retrovirus zinc finger-like domains"/>
    <property type="match status" value="1"/>
</dbReference>
<evidence type="ECO:0000313" key="5">
    <source>
        <dbReference type="EMBL" id="GEU71750.1"/>
    </source>
</evidence>
<dbReference type="GO" id="GO:0003676">
    <property type="term" value="F:nucleic acid binding"/>
    <property type="evidence" value="ECO:0007669"/>
    <property type="project" value="InterPro"/>
</dbReference>
<feature type="compositionally biased region" description="Polar residues" evidence="3">
    <location>
        <begin position="637"/>
        <end position="646"/>
    </location>
</feature>
<proteinExistence type="predicted"/>
<dbReference type="GO" id="GO:0015074">
    <property type="term" value="P:DNA integration"/>
    <property type="evidence" value="ECO:0007669"/>
    <property type="project" value="InterPro"/>
</dbReference>
<feature type="compositionally biased region" description="Basic and acidic residues" evidence="3">
    <location>
        <begin position="298"/>
        <end position="307"/>
    </location>
</feature>
<gene>
    <name evidence="5" type="ORF">Tci_043728</name>
</gene>
<dbReference type="SUPFAM" id="SSF53098">
    <property type="entry name" value="Ribonuclease H-like"/>
    <property type="match status" value="1"/>
</dbReference>
<protein>
    <recommendedName>
        <fullName evidence="4">Integrase catalytic domain-containing protein</fullName>
    </recommendedName>
</protein>
<organism evidence="5">
    <name type="scientific">Tanacetum cinerariifolium</name>
    <name type="common">Dalmatian daisy</name>
    <name type="synonym">Chrysanthemum cinerariifolium</name>
    <dbReference type="NCBI Taxonomy" id="118510"/>
    <lineage>
        <taxon>Eukaryota</taxon>
        <taxon>Viridiplantae</taxon>
        <taxon>Streptophyta</taxon>
        <taxon>Embryophyta</taxon>
        <taxon>Tracheophyta</taxon>
        <taxon>Spermatophyta</taxon>
        <taxon>Magnoliopsida</taxon>
        <taxon>eudicotyledons</taxon>
        <taxon>Gunneridae</taxon>
        <taxon>Pentapetalae</taxon>
        <taxon>asterids</taxon>
        <taxon>campanulids</taxon>
        <taxon>Asterales</taxon>
        <taxon>Asteraceae</taxon>
        <taxon>Asteroideae</taxon>
        <taxon>Anthemideae</taxon>
        <taxon>Anthemidinae</taxon>
        <taxon>Tanacetum</taxon>
    </lineage>
</organism>
<sequence>MDPLTPQVVFTAKLPILNLNEFDLWKMRIKRYFLMTDYSLWEVILNGDSPVPTHIVKGVSQPVAPTTAEQHLARKNELKACGTLLMALPDKYQLKFNSHKDAKTLMEAIEKRFGGNTETKKVQKTSLKQQFENFTGSSTEEEQNLDDLFNSLKIYETEVKQSSSSSTATQNLAFVSSTSIDSTTDSVSTVARIFAACVKLFASPLLNVDSLSNAVIYSFFASQSTSPQFDNEDLKQIDVDDLEEIDLRWQMVMLTMRARSFLQKTGKNLGASGTASMGFDMSKVECYNFHRKGHFAIECRSPKDQRRPGTTKPQRRTVPVETSTSNALVSQCDEEEPTNFALMDFSSNSSSSSSDNEVSSCSKAYTQLHSQYDKLTDDFRKSQFDVISYQTGLESVEARLLERDDLKLKLEKFQTSSKNLTALLASQTSEKAGLGYNLQVFTHSMFDCENYYSSESDSKSWPPSNLYDRFILSGGYHVVPPPYTGTFMPPKSDLVFNTAPIPVETDHLAFNPIEITFQAATPVSTSPKSNSSGKRRNRKACFVCKSVNHLIKDYDFHAKKMAKPAQRNYANKGYHKQYAPKPLKYSVPTAVLTQSKPVSNTAVRPVSVVLPHILATRPRHANQVVTKSKSPIRRQLTRNPSSRTSISPPRVNAVQVLVVSAAQGKQGTWELNGGYVTFGGNLKGGKITGKGKIKTGKLDFDNVYFVKELKFNLFSVSQIFTWVFFLATKDVTTPILKTFTTGLENQLSLTVKVIKSDNGTEFKNFDLNQYCGIKGIKREFSVPRTPQQNRVAERKNKTLIKAARTMLADSLLPIPFWAEAVNTACYETLHVNFMENKPNVAGTGPTWLFDIDSLSGTMNYHPVTAGNQANFGAEDAAFDGKEHDFDVQNPESKVILSPSSSAQSMDQDDKTMKEAKGKSLVESVTGYRDLNAEFQDCSENNSNEVPTASTTVPTIGQNTLNSTNTFSATGLSNIAVSPTYGNDSQCFDDPDMPRLEDIIYSDDEDVVGAEADFNNLEPSIPVSPIPTTSIHKDHPISHIIGDLSLTTQTRSMTRAVTNQVDLPYEKRAIGTKWVYRNKKDERGIVIRNKARLVARGHTQDEGIDYDEVFAPVARIEAIRLFLAYASFMGFMVYQMDVKSAFLYGTIEEEVYVCQPPGFEDPDHPDKVYKMVKALYGLHQAPRAWYETLAIYLLKNGFQRGTIDQTLFIKKQKGHILLVQIYVDDIIFGATNKDLYISFKKLMKDKFQMSFMRELTFFLGLQFRLTEGKSASTPIDTEKPLLKDPDVCVCVRFQVTPKALHLHAVKRIFRYLKGKPHLGLWYPKDSPFALVAYSDSDYGGASLDKKSTTGGC</sequence>
<evidence type="ECO:0000256" key="3">
    <source>
        <dbReference type="SAM" id="MobiDB-lite"/>
    </source>
</evidence>
<evidence type="ECO:0000256" key="1">
    <source>
        <dbReference type="ARBA" id="ARBA00022723"/>
    </source>
</evidence>
<dbReference type="Pfam" id="PF07727">
    <property type="entry name" value="RVT_2"/>
    <property type="match status" value="1"/>
</dbReference>
<evidence type="ECO:0000259" key="4">
    <source>
        <dbReference type="PROSITE" id="PS50994"/>
    </source>
</evidence>
<keyword evidence="2" id="KW-0378">Hydrolase</keyword>
<name>A0A6L2MDI4_TANCI</name>
<keyword evidence="1" id="KW-0479">Metal-binding</keyword>
<dbReference type="GO" id="GO:0008270">
    <property type="term" value="F:zinc ion binding"/>
    <property type="evidence" value="ECO:0007669"/>
    <property type="project" value="InterPro"/>
</dbReference>
<dbReference type="PANTHER" id="PTHR42648:SF32">
    <property type="entry name" value="RIBONUCLEASE H-LIKE DOMAIN, GAG-PRE-INTEGRASE DOMAIN PROTEIN-RELATED"/>
    <property type="match status" value="1"/>
</dbReference>
<dbReference type="GO" id="GO:0016787">
    <property type="term" value="F:hydrolase activity"/>
    <property type="evidence" value="ECO:0007669"/>
    <property type="project" value="UniProtKB-KW"/>
</dbReference>
<dbReference type="InterPro" id="IPR036397">
    <property type="entry name" value="RNaseH_sf"/>
</dbReference>
<comment type="caution">
    <text evidence="5">The sequence shown here is derived from an EMBL/GenBank/DDBJ whole genome shotgun (WGS) entry which is preliminary data.</text>
</comment>
<dbReference type="InterPro" id="IPR013103">
    <property type="entry name" value="RVT_2"/>
</dbReference>
<dbReference type="InterPro" id="IPR001584">
    <property type="entry name" value="Integrase_cat-core"/>
</dbReference>
<dbReference type="PROSITE" id="PS50994">
    <property type="entry name" value="INTEGRASE"/>
    <property type="match status" value="1"/>
</dbReference>
<dbReference type="Gene3D" id="3.30.420.10">
    <property type="entry name" value="Ribonuclease H-like superfamily/Ribonuclease H"/>
    <property type="match status" value="1"/>
</dbReference>
<dbReference type="SUPFAM" id="SSF56672">
    <property type="entry name" value="DNA/RNA polymerases"/>
    <property type="match status" value="1"/>
</dbReference>
<dbReference type="InterPro" id="IPR043502">
    <property type="entry name" value="DNA/RNA_pol_sf"/>
</dbReference>
<feature type="domain" description="Integrase catalytic" evidence="4">
    <location>
        <begin position="688"/>
        <end position="853"/>
    </location>
</feature>
<dbReference type="InterPro" id="IPR039537">
    <property type="entry name" value="Retrotran_Ty1/copia-like"/>
</dbReference>
<dbReference type="InterPro" id="IPR036875">
    <property type="entry name" value="Znf_CCHC_sf"/>
</dbReference>
<dbReference type="PANTHER" id="PTHR42648">
    <property type="entry name" value="TRANSPOSASE, PUTATIVE-RELATED"/>
    <property type="match status" value="1"/>
</dbReference>
<dbReference type="EMBL" id="BKCJ010006363">
    <property type="protein sequence ID" value="GEU71750.1"/>
    <property type="molecule type" value="Genomic_DNA"/>
</dbReference>
<reference evidence="5" key="1">
    <citation type="journal article" date="2019" name="Sci. Rep.">
        <title>Draft genome of Tanacetum cinerariifolium, the natural source of mosquito coil.</title>
        <authorList>
            <person name="Yamashiro T."/>
            <person name="Shiraishi A."/>
            <person name="Satake H."/>
            <person name="Nakayama K."/>
        </authorList>
    </citation>
    <scope>NUCLEOTIDE SEQUENCE</scope>
</reference>
<dbReference type="InterPro" id="IPR012337">
    <property type="entry name" value="RNaseH-like_sf"/>
</dbReference>
<feature type="compositionally biased region" description="Polar residues" evidence="3">
    <location>
        <begin position="320"/>
        <end position="329"/>
    </location>
</feature>
<feature type="region of interest" description="Disordered" evidence="3">
    <location>
        <begin position="298"/>
        <end position="333"/>
    </location>
</feature>